<accession>A0A1T3NT53</accession>
<sequence>MTEITRTFTHDELDELDVPFEHMVEEHVTDTSHRWHTTHEGVFRHPADGRHYRIRWQMPATERQECDLWLTDPVVAVEVEQRPVTAMQWVPVDEAIDAASPVRESRTTWEHIAAAIQARGDELRESGGELSSREIRDAYHDAARMVRAAATPTTHGRSPAEPEQPADTIRRAATHLRALANAAAQGGGEWEFHQDDADLADLFDEDDPARLGTTGTLATVGGGNLLHGPIHRTAGPCIDTRHGRYIATLDPAAGLTLADVLDAQAAGGDALVLAFAHRILGEQP</sequence>
<dbReference type="RefSeq" id="WP_078974221.1">
    <property type="nucleotide sequence ID" value="NZ_MWQN01000001.1"/>
</dbReference>
<dbReference type="EMBL" id="MWQN01000001">
    <property type="protein sequence ID" value="OPC79954.1"/>
    <property type="molecule type" value="Genomic_DNA"/>
</dbReference>
<keyword evidence="2" id="KW-1185">Reference proteome</keyword>
<dbReference type="AlphaFoldDB" id="A0A1T3NT53"/>
<proteinExistence type="predicted"/>
<comment type="caution">
    <text evidence="1">The sequence shown here is derived from an EMBL/GenBank/DDBJ whole genome shotgun (WGS) entry which is preliminary data.</text>
</comment>
<name>A0A1T3NT53_9ACTN</name>
<dbReference type="OrthoDB" id="4272602at2"/>
<gene>
    <name evidence="1" type="ORF">B4N89_02430</name>
</gene>
<dbReference type="Proteomes" id="UP000190037">
    <property type="component" value="Unassembled WGS sequence"/>
</dbReference>
<reference evidence="1 2" key="1">
    <citation type="submission" date="2017-03" db="EMBL/GenBank/DDBJ databases">
        <title>Draft genome sequence of Streptomyces scabrisporus NF3, endophyte isolated from Amphipterygium adstringens.</title>
        <authorList>
            <person name="Vazquez M."/>
            <person name="Ceapa C.D."/>
            <person name="Rodriguez Luna D."/>
            <person name="Sanchez Esquivel S."/>
        </authorList>
    </citation>
    <scope>NUCLEOTIDE SEQUENCE [LARGE SCALE GENOMIC DNA]</scope>
    <source>
        <strain evidence="1 2">NF3</strain>
    </source>
</reference>
<organism evidence="1 2">
    <name type="scientific">Embleya scabrispora</name>
    <dbReference type="NCBI Taxonomy" id="159449"/>
    <lineage>
        <taxon>Bacteria</taxon>
        <taxon>Bacillati</taxon>
        <taxon>Actinomycetota</taxon>
        <taxon>Actinomycetes</taxon>
        <taxon>Kitasatosporales</taxon>
        <taxon>Streptomycetaceae</taxon>
        <taxon>Embleya</taxon>
    </lineage>
</organism>
<protein>
    <submittedName>
        <fullName evidence="1">Uncharacterized protein</fullName>
    </submittedName>
</protein>
<evidence type="ECO:0000313" key="1">
    <source>
        <dbReference type="EMBL" id="OPC79954.1"/>
    </source>
</evidence>
<evidence type="ECO:0000313" key="2">
    <source>
        <dbReference type="Proteomes" id="UP000190037"/>
    </source>
</evidence>
<dbReference type="STRING" id="159449.B4N89_02430"/>